<organism evidence="1 2">
    <name type="scientific">Chitinophaga sancti</name>
    <dbReference type="NCBI Taxonomy" id="1004"/>
    <lineage>
        <taxon>Bacteria</taxon>
        <taxon>Pseudomonadati</taxon>
        <taxon>Bacteroidota</taxon>
        <taxon>Chitinophagia</taxon>
        <taxon>Chitinophagales</taxon>
        <taxon>Chitinophagaceae</taxon>
        <taxon>Chitinophaga</taxon>
    </lineage>
</organism>
<sequence>MRWLSKFLLLHPNLHKKEFKKMAAGELAAIFFVNSFKGIL</sequence>
<evidence type="ECO:0000313" key="2">
    <source>
        <dbReference type="Proteomes" id="UP000183788"/>
    </source>
</evidence>
<evidence type="ECO:0000313" key="1">
    <source>
        <dbReference type="EMBL" id="SFW45967.1"/>
    </source>
</evidence>
<accession>A0A1K1PEF1</accession>
<reference evidence="1 2" key="1">
    <citation type="submission" date="2016-11" db="EMBL/GenBank/DDBJ databases">
        <authorList>
            <person name="Jaros S."/>
            <person name="Januszkiewicz K."/>
            <person name="Wedrychowicz H."/>
        </authorList>
    </citation>
    <scope>NUCLEOTIDE SEQUENCE [LARGE SCALE GENOMIC DNA]</scope>
    <source>
        <strain evidence="1 2">DSM 784</strain>
    </source>
</reference>
<name>A0A1K1PEF1_9BACT</name>
<dbReference type="Proteomes" id="UP000183788">
    <property type="component" value="Unassembled WGS sequence"/>
</dbReference>
<protein>
    <submittedName>
        <fullName evidence="1">Uncharacterized protein</fullName>
    </submittedName>
</protein>
<dbReference type="STRING" id="1004.SAMN05661012_01882"/>
<dbReference type="EMBL" id="FPIZ01000005">
    <property type="protein sequence ID" value="SFW45967.1"/>
    <property type="molecule type" value="Genomic_DNA"/>
</dbReference>
<dbReference type="AlphaFoldDB" id="A0A1K1PEF1"/>
<gene>
    <name evidence="1" type="ORF">SAMN05661012_01882</name>
</gene>
<proteinExistence type="predicted"/>